<feature type="region of interest" description="Disordered" evidence="1">
    <location>
        <begin position="239"/>
        <end position="280"/>
    </location>
</feature>
<name>A0A561E785_9MICO</name>
<feature type="domain" description="SGNH hydrolase-type esterase" evidence="2">
    <location>
        <begin position="7"/>
        <end position="181"/>
    </location>
</feature>
<dbReference type="OrthoDB" id="3465773at2"/>
<evidence type="ECO:0000256" key="1">
    <source>
        <dbReference type="SAM" id="MobiDB-lite"/>
    </source>
</evidence>
<gene>
    <name evidence="3" type="ORF">BKA23_0230</name>
</gene>
<dbReference type="RefSeq" id="WP_145224751.1">
    <property type="nucleotide sequence ID" value="NZ_VIVQ01000001.1"/>
</dbReference>
<dbReference type="InterPro" id="IPR036514">
    <property type="entry name" value="SGNH_hydro_sf"/>
</dbReference>
<protein>
    <submittedName>
        <fullName evidence="3">Lysophospholipase L1-like esterase</fullName>
    </submittedName>
</protein>
<dbReference type="Gene3D" id="3.40.50.1110">
    <property type="entry name" value="SGNH hydrolase"/>
    <property type="match status" value="1"/>
</dbReference>
<dbReference type="PANTHER" id="PTHR43784:SF2">
    <property type="entry name" value="GDSL-LIKE LIPASE_ACYLHYDROLASE, PUTATIVE (AFU_ORTHOLOGUE AFUA_2G00820)-RELATED"/>
    <property type="match status" value="1"/>
</dbReference>
<dbReference type="InterPro" id="IPR053140">
    <property type="entry name" value="GDSL_Rv0518-like"/>
</dbReference>
<evidence type="ECO:0000313" key="4">
    <source>
        <dbReference type="Proteomes" id="UP000318297"/>
    </source>
</evidence>
<dbReference type="InterPro" id="IPR013830">
    <property type="entry name" value="SGNH_hydro"/>
</dbReference>
<keyword evidence="4" id="KW-1185">Reference proteome</keyword>
<dbReference type="CDD" id="cd01832">
    <property type="entry name" value="SGNH_hydrolase_like_1"/>
    <property type="match status" value="1"/>
</dbReference>
<reference evidence="3 4" key="1">
    <citation type="submission" date="2019-06" db="EMBL/GenBank/DDBJ databases">
        <title>Sequencing the genomes of 1000 actinobacteria strains.</title>
        <authorList>
            <person name="Klenk H.-P."/>
        </authorList>
    </citation>
    <scope>NUCLEOTIDE SEQUENCE [LARGE SCALE GENOMIC DNA]</scope>
    <source>
        <strain evidence="3 4">DSM 19560</strain>
    </source>
</reference>
<evidence type="ECO:0000313" key="3">
    <source>
        <dbReference type="EMBL" id="TWE11462.1"/>
    </source>
</evidence>
<dbReference type="AlphaFoldDB" id="A0A561E785"/>
<dbReference type="Pfam" id="PF13472">
    <property type="entry name" value="Lipase_GDSL_2"/>
    <property type="match status" value="1"/>
</dbReference>
<accession>A0A561E785</accession>
<proteinExistence type="predicted"/>
<dbReference type="Proteomes" id="UP000318297">
    <property type="component" value="Unassembled WGS sequence"/>
</dbReference>
<dbReference type="PANTHER" id="PTHR43784">
    <property type="entry name" value="GDSL-LIKE LIPASE/ACYLHYDROLASE, PUTATIVE (AFU_ORTHOLOGUE AFUA_2G00820)-RELATED"/>
    <property type="match status" value="1"/>
</dbReference>
<feature type="compositionally biased region" description="Basic and acidic residues" evidence="1">
    <location>
        <begin position="253"/>
        <end position="280"/>
    </location>
</feature>
<organism evidence="3 4">
    <name type="scientific">Rudaeicoccus suwonensis</name>
    <dbReference type="NCBI Taxonomy" id="657409"/>
    <lineage>
        <taxon>Bacteria</taxon>
        <taxon>Bacillati</taxon>
        <taxon>Actinomycetota</taxon>
        <taxon>Actinomycetes</taxon>
        <taxon>Micrococcales</taxon>
        <taxon>Dermacoccaceae</taxon>
        <taxon>Rudaeicoccus</taxon>
    </lineage>
</organism>
<sequence length="280" mass="31355">MGGRFVAIGDSFTEGVGDPNLLYPNGVRGWADRVARQLGRADSDWEYANLAIRSKLLDEVAAEQIDAAIALAPTHVSFYAGGNDIIALRVDMAAVMRRYELALRRLASSGAQLVLFTAFDPTAAPVWEPVRRRLAFFNGCVRDLARDTGAVLIDHALYEDFRDRRMWSADRIHMSKAGHKRMAAHVLQQLGIPHSLKVVELPPYHPRPWRRALREETLWLRDEVVPLLRRRISGVREGDSLAPKWPQPVHPADGMKRLAREQSGDAMRVHADAESARSAT</sequence>
<dbReference type="SUPFAM" id="SSF52266">
    <property type="entry name" value="SGNH hydrolase"/>
    <property type="match status" value="1"/>
</dbReference>
<evidence type="ECO:0000259" key="2">
    <source>
        <dbReference type="Pfam" id="PF13472"/>
    </source>
</evidence>
<dbReference type="EMBL" id="VIVQ01000001">
    <property type="protein sequence ID" value="TWE11462.1"/>
    <property type="molecule type" value="Genomic_DNA"/>
</dbReference>
<comment type="caution">
    <text evidence="3">The sequence shown here is derived from an EMBL/GenBank/DDBJ whole genome shotgun (WGS) entry which is preliminary data.</text>
</comment>